<dbReference type="InterPro" id="IPR010430">
    <property type="entry name" value="DUF1028"/>
</dbReference>
<dbReference type="SUPFAM" id="SSF47090">
    <property type="entry name" value="PGBD-like"/>
    <property type="match status" value="1"/>
</dbReference>
<dbReference type="Gene3D" id="3.60.20.10">
    <property type="entry name" value="Glutamine Phosphoribosylpyrophosphate, subunit 1, domain 1"/>
    <property type="match status" value="1"/>
</dbReference>
<keyword evidence="1" id="KW-0732">Signal</keyword>
<organism evidence="3 4">
    <name type="scientific">Anaeromyxobacter oryzae</name>
    <dbReference type="NCBI Taxonomy" id="2918170"/>
    <lineage>
        <taxon>Bacteria</taxon>
        <taxon>Pseudomonadati</taxon>
        <taxon>Myxococcota</taxon>
        <taxon>Myxococcia</taxon>
        <taxon>Myxococcales</taxon>
        <taxon>Cystobacterineae</taxon>
        <taxon>Anaeromyxobacteraceae</taxon>
        <taxon>Anaeromyxobacter</taxon>
    </lineage>
</organism>
<reference evidence="4" key="1">
    <citation type="journal article" date="2022" name="Int. J. Syst. Evol. Microbiol.">
        <title>Anaeromyxobacter oryzae sp. nov., Anaeromyxobacter diazotrophicus sp. nov. and Anaeromyxobacter paludicola sp. nov., isolated from paddy soils.</title>
        <authorList>
            <person name="Itoh H."/>
            <person name="Xu Z."/>
            <person name="Mise K."/>
            <person name="Masuda Y."/>
            <person name="Ushijima N."/>
            <person name="Hayakawa C."/>
            <person name="Shiratori Y."/>
            <person name="Senoo K."/>
        </authorList>
    </citation>
    <scope>NUCLEOTIDE SEQUENCE [LARGE SCALE GENOMIC DNA]</scope>
    <source>
        <strain evidence="4">Red232</strain>
    </source>
</reference>
<feature type="domain" description="Putative peptidoglycan binding" evidence="2">
    <location>
        <begin position="225"/>
        <end position="290"/>
    </location>
</feature>
<dbReference type="EMBL" id="AP025591">
    <property type="protein sequence ID" value="BDG01966.1"/>
    <property type="molecule type" value="Genomic_DNA"/>
</dbReference>
<dbReference type="InterPro" id="IPR029055">
    <property type="entry name" value="Ntn_hydrolases_N"/>
</dbReference>
<feature type="signal peptide" evidence="1">
    <location>
        <begin position="1"/>
        <end position="17"/>
    </location>
</feature>
<keyword evidence="4" id="KW-1185">Reference proteome</keyword>
<protein>
    <recommendedName>
        <fullName evidence="2">Putative peptidoglycan binding domain-containing protein</fullName>
    </recommendedName>
</protein>
<dbReference type="Pfam" id="PF06267">
    <property type="entry name" value="DUF1028"/>
    <property type="match status" value="1"/>
</dbReference>
<sequence length="309" mass="32354">MTSALLALALGTFSIVAADPATGQIGVAVQSKFPAVGAIVPAARAGVGGVATQALANVTWRDEALKLLAQGLAPDEVVRRLVAADPQADDRQIGLVDAKGRAATFTGKRCFDHASGIAGDGYAVQGNILVGRATLEAMARAYEEARDRGVPLAERLLAALAAGQAAGGDRRGMESAALLVVKPGGGYGGAGDVWVDLRVDDHPRPIAELTRLYRDVHQFYFGETTRTVPLQGPVAREVEADLARLGFLKVAPGAAWSPASQQALEDFQGWENLETRIRKDGTIDALVLEHLRKVAAAGAPIDRRKAGAR</sequence>
<name>A0ABM7WR79_9BACT</name>
<evidence type="ECO:0000256" key="1">
    <source>
        <dbReference type="SAM" id="SignalP"/>
    </source>
</evidence>
<dbReference type="PANTHER" id="PTHR39328:SF1">
    <property type="entry name" value="BLL2871 PROTEIN"/>
    <property type="match status" value="1"/>
</dbReference>
<gene>
    <name evidence="3" type="ORF">AMOR_09620</name>
</gene>
<dbReference type="RefSeq" id="WP_248359009.1">
    <property type="nucleotide sequence ID" value="NZ_AP025591.1"/>
</dbReference>
<dbReference type="Pfam" id="PF08823">
    <property type="entry name" value="PG_binding_2"/>
    <property type="match status" value="1"/>
</dbReference>
<evidence type="ECO:0000313" key="3">
    <source>
        <dbReference type="EMBL" id="BDG01966.1"/>
    </source>
</evidence>
<evidence type="ECO:0000259" key="2">
    <source>
        <dbReference type="Pfam" id="PF08823"/>
    </source>
</evidence>
<dbReference type="Proteomes" id="UP001162891">
    <property type="component" value="Chromosome"/>
</dbReference>
<dbReference type="SUPFAM" id="SSF56235">
    <property type="entry name" value="N-terminal nucleophile aminohydrolases (Ntn hydrolases)"/>
    <property type="match status" value="1"/>
</dbReference>
<evidence type="ECO:0000313" key="4">
    <source>
        <dbReference type="Proteomes" id="UP001162891"/>
    </source>
</evidence>
<dbReference type="InterPro" id="IPR036365">
    <property type="entry name" value="PGBD-like_sf"/>
</dbReference>
<dbReference type="InterPro" id="IPR014927">
    <property type="entry name" value="PG-bd_2"/>
</dbReference>
<feature type="chain" id="PRO_5045470009" description="Putative peptidoglycan binding domain-containing protein" evidence="1">
    <location>
        <begin position="18"/>
        <end position="309"/>
    </location>
</feature>
<dbReference type="PANTHER" id="PTHR39328">
    <property type="entry name" value="BLL2871 PROTEIN"/>
    <property type="match status" value="1"/>
</dbReference>
<proteinExistence type="predicted"/>
<accession>A0ABM7WR79</accession>